<proteinExistence type="predicted"/>
<reference evidence="1" key="1">
    <citation type="submission" date="2023-10" db="EMBL/GenBank/DDBJ databases">
        <authorList>
            <person name="Chen Y."/>
            <person name="Shah S."/>
            <person name="Dougan E. K."/>
            <person name="Thang M."/>
            <person name="Chan C."/>
        </authorList>
    </citation>
    <scope>NUCLEOTIDE SEQUENCE [LARGE SCALE GENOMIC DNA]</scope>
</reference>
<sequence>MVDQTLLTTAAALAVFALSRQLPSPYKEVALLCTCAGALYGKSAWEAWQARRSALPPEAARSAKED</sequence>
<gene>
    <name evidence="1" type="ORF">PCOR1329_LOCUS76760</name>
</gene>
<keyword evidence="2" id="KW-1185">Reference proteome</keyword>
<accession>A0ABN9XMA9</accession>
<protein>
    <submittedName>
        <fullName evidence="1">Uncharacterized protein</fullName>
    </submittedName>
</protein>
<dbReference type="Proteomes" id="UP001189429">
    <property type="component" value="Unassembled WGS sequence"/>
</dbReference>
<name>A0ABN9XMA9_9DINO</name>
<comment type="caution">
    <text evidence="1">The sequence shown here is derived from an EMBL/GenBank/DDBJ whole genome shotgun (WGS) entry which is preliminary data.</text>
</comment>
<organism evidence="1 2">
    <name type="scientific">Prorocentrum cordatum</name>
    <dbReference type="NCBI Taxonomy" id="2364126"/>
    <lineage>
        <taxon>Eukaryota</taxon>
        <taxon>Sar</taxon>
        <taxon>Alveolata</taxon>
        <taxon>Dinophyceae</taxon>
        <taxon>Prorocentrales</taxon>
        <taxon>Prorocentraceae</taxon>
        <taxon>Prorocentrum</taxon>
    </lineage>
</organism>
<evidence type="ECO:0000313" key="2">
    <source>
        <dbReference type="Proteomes" id="UP001189429"/>
    </source>
</evidence>
<dbReference type="EMBL" id="CAUYUJ010020560">
    <property type="protein sequence ID" value="CAK0899180.1"/>
    <property type="molecule type" value="Genomic_DNA"/>
</dbReference>
<evidence type="ECO:0000313" key="1">
    <source>
        <dbReference type="EMBL" id="CAK0899180.1"/>
    </source>
</evidence>